<keyword evidence="3" id="KW-1185">Reference proteome</keyword>
<sequence>MLKEVANGPADTSSYQSEVVPVQNINQKLPTEESRAQAEEQRAVTRYGRRVKFNPKSKSHCCWWGLPVALATAAKMYDYYLK</sequence>
<reference evidence="2" key="2">
    <citation type="submission" date="2020-06" db="EMBL/GenBank/DDBJ databases">
        <authorList>
            <person name="Sheffer M."/>
        </authorList>
    </citation>
    <scope>NUCLEOTIDE SEQUENCE</scope>
</reference>
<dbReference type="Proteomes" id="UP000807504">
    <property type="component" value="Unassembled WGS sequence"/>
</dbReference>
<organism evidence="2 3">
    <name type="scientific">Argiope bruennichi</name>
    <name type="common">Wasp spider</name>
    <name type="synonym">Aranea bruennichi</name>
    <dbReference type="NCBI Taxonomy" id="94029"/>
    <lineage>
        <taxon>Eukaryota</taxon>
        <taxon>Metazoa</taxon>
        <taxon>Ecdysozoa</taxon>
        <taxon>Arthropoda</taxon>
        <taxon>Chelicerata</taxon>
        <taxon>Arachnida</taxon>
        <taxon>Araneae</taxon>
        <taxon>Araneomorphae</taxon>
        <taxon>Entelegynae</taxon>
        <taxon>Araneoidea</taxon>
        <taxon>Araneidae</taxon>
        <taxon>Argiope</taxon>
    </lineage>
</organism>
<evidence type="ECO:0000313" key="2">
    <source>
        <dbReference type="EMBL" id="KAF8778960.1"/>
    </source>
</evidence>
<dbReference type="EMBL" id="JABXBU010002072">
    <property type="protein sequence ID" value="KAF8778960.1"/>
    <property type="molecule type" value="Genomic_DNA"/>
</dbReference>
<comment type="caution">
    <text evidence="2">The sequence shown here is derived from an EMBL/GenBank/DDBJ whole genome shotgun (WGS) entry which is preliminary data.</text>
</comment>
<feature type="compositionally biased region" description="Polar residues" evidence="1">
    <location>
        <begin position="10"/>
        <end position="29"/>
    </location>
</feature>
<evidence type="ECO:0000256" key="1">
    <source>
        <dbReference type="SAM" id="MobiDB-lite"/>
    </source>
</evidence>
<evidence type="ECO:0000313" key="3">
    <source>
        <dbReference type="Proteomes" id="UP000807504"/>
    </source>
</evidence>
<gene>
    <name evidence="2" type="ORF">HNY73_015634</name>
</gene>
<proteinExistence type="predicted"/>
<feature type="compositionally biased region" description="Basic and acidic residues" evidence="1">
    <location>
        <begin position="30"/>
        <end position="41"/>
    </location>
</feature>
<accession>A0A8T0ESV7</accession>
<dbReference type="AlphaFoldDB" id="A0A8T0ESV7"/>
<name>A0A8T0ESV7_ARGBR</name>
<protein>
    <submittedName>
        <fullName evidence="2">Uncharacterized protein</fullName>
    </submittedName>
</protein>
<feature type="region of interest" description="Disordered" evidence="1">
    <location>
        <begin position="1"/>
        <end position="41"/>
    </location>
</feature>
<reference evidence="2" key="1">
    <citation type="journal article" date="2020" name="bioRxiv">
        <title>Chromosome-level reference genome of the European wasp spider Argiope bruennichi: a resource for studies on range expansion and evolutionary adaptation.</title>
        <authorList>
            <person name="Sheffer M.M."/>
            <person name="Hoppe A."/>
            <person name="Krehenwinkel H."/>
            <person name="Uhl G."/>
            <person name="Kuss A.W."/>
            <person name="Jensen L."/>
            <person name="Jensen C."/>
            <person name="Gillespie R.G."/>
            <person name="Hoff K.J."/>
            <person name="Prost S."/>
        </authorList>
    </citation>
    <scope>NUCLEOTIDE SEQUENCE</scope>
</reference>